<dbReference type="GO" id="GO:0005789">
    <property type="term" value="C:endoplasmic reticulum membrane"/>
    <property type="evidence" value="ECO:0007669"/>
    <property type="project" value="UniProtKB-SubCell"/>
</dbReference>
<protein>
    <recommendedName>
        <fullName evidence="5">ditrans,polycis-polyprenyl diphosphate synthase [(2E,6E)-farnesyldiphosphate specific]</fullName>
        <ecNumber evidence="5">2.5.1.87</ecNumber>
    </recommendedName>
</protein>
<dbReference type="PANTHER" id="PTHR21528">
    <property type="entry name" value="DEHYDRODOLICHYL DIPHOSPHATE SYNTHASE COMPLEX SUBUNIT NUS1"/>
    <property type="match status" value="1"/>
</dbReference>
<reference evidence="13" key="2">
    <citation type="submission" date="2025-09" db="UniProtKB">
        <authorList>
            <consortium name="Ensembl"/>
        </authorList>
    </citation>
    <scope>IDENTIFICATION</scope>
</reference>
<keyword evidence="10" id="KW-1133">Transmembrane helix</keyword>
<dbReference type="Proteomes" id="UP000261640">
    <property type="component" value="Unplaced"/>
</dbReference>
<dbReference type="InParanoid" id="A0A3Q3KJL6"/>
<evidence type="ECO:0000256" key="4">
    <source>
        <dbReference type="ARBA" id="ARBA00005432"/>
    </source>
</evidence>
<dbReference type="InterPro" id="IPR036424">
    <property type="entry name" value="UPP_synth-like_sf"/>
</dbReference>
<keyword evidence="8" id="KW-0256">Endoplasmic reticulum</keyword>
<keyword evidence="6" id="KW-0808">Transferase</keyword>
<evidence type="ECO:0000313" key="14">
    <source>
        <dbReference type="Proteomes" id="UP000261640"/>
    </source>
</evidence>
<accession>A0A3Q3KJL6</accession>
<organism evidence="13 14">
    <name type="scientific">Mastacembelus armatus</name>
    <name type="common">zig-zag eel</name>
    <dbReference type="NCBI Taxonomy" id="205130"/>
    <lineage>
        <taxon>Eukaryota</taxon>
        <taxon>Metazoa</taxon>
        <taxon>Chordata</taxon>
        <taxon>Craniata</taxon>
        <taxon>Vertebrata</taxon>
        <taxon>Euteleostomi</taxon>
        <taxon>Actinopterygii</taxon>
        <taxon>Neopterygii</taxon>
        <taxon>Teleostei</taxon>
        <taxon>Neoteleostei</taxon>
        <taxon>Acanthomorphata</taxon>
        <taxon>Anabantaria</taxon>
        <taxon>Synbranchiformes</taxon>
        <taxon>Mastacembelidae</taxon>
        <taxon>Mastacembelus</taxon>
    </lineage>
</organism>
<evidence type="ECO:0000256" key="10">
    <source>
        <dbReference type="ARBA" id="ARBA00022989"/>
    </source>
</evidence>
<reference evidence="13" key="1">
    <citation type="submission" date="2025-08" db="UniProtKB">
        <authorList>
            <consortium name="Ensembl"/>
        </authorList>
    </citation>
    <scope>IDENTIFICATION</scope>
</reference>
<evidence type="ECO:0000256" key="12">
    <source>
        <dbReference type="ARBA" id="ARBA00047353"/>
    </source>
</evidence>
<dbReference type="InterPro" id="IPR038887">
    <property type="entry name" value="Nus1/NgBR"/>
</dbReference>
<evidence type="ECO:0000256" key="3">
    <source>
        <dbReference type="ARBA" id="ARBA00004922"/>
    </source>
</evidence>
<dbReference type="FunCoup" id="A0A3Q3KJL6">
    <property type="interactions" value="1314"/>
</dbReference>
<keyword evidence="7" id="KW-0812">Transmembrane</keyword>
<dbReference type="GO" id="GO:0045547">
    <property type="term" value="F:ditrans,polycis-polyprenyl diphosphate synthase [(2E,6E)-farnesyl diphosphate specific] activity"/>
    <property type="evidence" value="ECO:0007669"/>
    <property type="project" value="UniProtKB-EC"/>
</dbReference>
<evidence type="ECO:0000256" key="6">
    <source>
        <dbReference type="ARBA" id="ARBA00022679"/>
    </source>
</evidence>
<evidence type="ECO:0000256" key="11">
    <source>
        <dbReference type="ARBA" id="ARBA00023136"/>
    </source>
</evidence>
<comment type="cofactor">
    <cofactor evidence="1">
        <name>Mg(2+)</name>
        <dbReference type="ChEBI" id="CHEBI:18420"/>
    </cofactor>
</comment>
<evidence type="ECO:0000256" key="1">
    <source>
        <dbReference type="ARBA" id="ARBA00001946"/>
    </source>
</evidence>
<dbReference type="UniPathway" id="UPA00378"/>
<dbReference type="STRING" id="205130.ENSMAMP00000000918"/>
<evidence type="ECO:0000313" key="13">
    <source>
        <dbReference type="Ensembl" id="ENSMAMP00000000918.2"/>
    </source>
</evidence>
<keyword evidence="9" id="KW-0460">Magnesium</keyword>
<keyword evidence="11" id="KW-0472">Membrane</keyword>
<dbReference type="PANTHER" id="PTHR21528:SF0">
    <property type="entry name" value="DEHYDRODOLICHYL DIPHOSPHATE SYNTHASE COMPLEX SUBUNIT NUS1"/>
    <property type="match status" value="1"/>
</dbReference>
<name>A0A3Q3KJL6_9TELE</name>
<comment type="catalytic activity">
    <reaction evidence="12">
        <text>n isopentenyl diphosphate + (2E,6E)-farnesyl diphosphate = a di-trans,poly-cis-polyprenyl diphosphate + n diphosphate</text>
        <dbReference type="Rhea" id="RHEA:53008"/>
        <dbReference type="Rhea" id="RHEA-COMP:19494"/>
        <dbReference type="ChEBI" id="CHEBI:33019"/>
        <dbReference type="ChEBI" id="CHEBI:128769"/>
        <dbReference type="ChEBI" id="CHEBI:136960"/>
        <dbReference type="ChEBI" id="CHEBI:175763"/>
        <dbReference type="EC" id="2.5.1.87"/>
    </reaction>
</comment>
<keyword evidence="14" id="KW-1185">Reference proteome</keyword>
<evidence type="ECO:0000256" key="8">
    <source>
        <dbReference type="ARBA" id="ARBA00022824"/>
    </source>
</evidence>
<evidence type="ECO:0000256" key="2">
    <source>
        <dbReference type="ARBA" id="ARBA00004586"/>
    </source>
</evidence>
<proteinExistence type="inferred from homology"/>
<comment type="pathway">
    <text evidence="3">Protein modification; protein glycosylation.</text>
</comment>
<evidence type="ECO:0000256" key="7">
    <source>
        <dbReference type="ARBA" id="ARBA00022692"/>
    </source>
</evidence>
<dbReference type="AlphaFoldDB" id="A0A3Q3KJL6"/>
<comment type="subcellular location">
    <subcellularLocation>
        <location evidence="2">Endoplasmic reticulum membrane</location>
    </subcellularLocation>
</comment>
<dbReference type="GO" id="GO:1904423">
    <property type="term" value="C:dehydrodolichyl diphosphate synthase complex"/>
    <property type="evidence" value="ECO:0007669"/>
    <property type="project" value="InterPro"/>
</dbReference>
<dbReference type="GeneTree" id="ENSGT00390000003223"/>
<evidence type="ECO:0000256" key="5">
    <source>
        <dbReference type="ARBA" id="ARBA00012596"/>
    </source>
</evidence>
<evidence type="ECO:0000256" key="9">
    <source>
        <dbReference type="ARBA" id="ARBA00022842"/>
    </source>
</evidence>
<dbReference type="SUPFAM" id="SSF64005">
    <property type="entry name" value="Undecaprenyl diphosphate synthase"/>
    <property type="match status" value="1"/>
</dbReference>
<comment type="similarity">
    <text evidence="4">Belongs to the UPP synthase family.</text>
</comment>
<dbReference type="EC" id="2.5.1.87" evidence="5"/>
<dbReference type="Ensembl" id="ENSMAMT00000000938.2">
    <property type="protein sequence ID" value="ENSMAMP00000000918.2"/>
    <property type="gene ID" value="ENSMAMG00000000648.2"/>
</dbReference>
<sequence length="349" mass="39426">MALLYGLLWRFMLVLVHVNRALVSWLRGRVRSWKGRLWGRAMDALLLPVALAGFLHHQKKLNHNPDANAKPVYGNRSASRRLRWLSDGRSLEKLPIHIGLLVAEEEPSYTDIANLVVWCMAVGISYVSVYDYHGMFQKNSTRLLKEIIRQQQDMMGVEEPKYSVEFLSNGNDKPQHNVVSCRPTLKLLSPEDGKHSIVKAAQKLCRSVEKKEKSSKDISVSMLDTLLREASPSSGSAQTSPREKFGRTQLSAIFGPWLLHREDEPRGDKLSTEAALVLTVTTGVCSHYHQHKTRRTSGYFHLQWNYEEVGSNELLCTGQYTTLPKARSVGGFGKIYDPEDTCPTTFCAD</sequence>